<sequence length="48" mass="5350">MVPSVNSVDLAARLPQGELEPLYPDAGHGGIFQYHDRFVPRALEFLEP</sequence>
<dbReference type="AlphaFoldDB" id="A0A6G3WRZ0"/>
<reference evidence="1" key="1">
    <citation type="submission" date="2020-01" db="EMBL/GenBank/DDBJ databases">
        <title>Insect and environment-associated Actinomycetes.</title>
        <authorList>
            <person name="Currrie C."/>
            <person name="Chevrette M."/>
            <person name="Carlson C."/>
            <person name="Stubbendieck R."/>
            <person name="Wendt-Pienkowski E."/>
        </authorList>
    </citation>
    <scope>NUCLEOTIDE SEQUENCE</scope>
    <source>
        <strain evidence="1">SID7499</strain>
    </source>
</reference>
<gene>
    <name evidence="1" type="ORF">G3M58_17395</name>
</gene>
<organism evidence="1">
    <name type="scientific">Streptomyces sp. SID7499</name>
    <dbReference type="NCBI Taxonomy" id="2706086"/>
    <lineage>
        <taxon>Bacteria</taxon>
        <taxon>Bacillati</taxon>
        <taxon>Actinomycetota</taxon>
        <taxon>Actinomycetes</taxon>
        <taxon>Kitasatosporales</taxon>
        <taxon>Streptomycetaceae</taxon>
        <taxon>Streptomyces</taxon>
    </lineage>
</organism>
<dbReference type="EMBL" id="JAAGMN010001671">
    <property type="protein sequence ID" value="NEE08224.1"/>
    <property type="molecule type" value="Genomic_DNA"/>
</dbReference>
<keyword evidence="1" id="KW-0378">Hydrolase</keyword>
<proteinExistence type="predicted"/>
<evidence type="ECO:0000313" key="1">
    <source>
        <dbReference type="EMBL" id="NEE08224.1"/>
    </source>
</evidence>
<protein>
    <submittedName>
        <fullName evidence="1">Alpha/beta hydrolase</fullName>
    </submittedName>
</protein>
<comment type="caution">
    <text evidence="1">The sequence shown here is derived from an EMBL/GenBank/DDBJ whole genome shotgun (WGS) entry which is preliminary data.</text>
</comment>
<dbReference type="GO" id="GO:0016787">
    <property type="term" value="F:hydrolase activity"/>
    <property type="evidence" value="ECO:0007669"/>
    <property type="project" value="UniProtKB-KW"/>
</dbReference>
<name>A0A6G3WRZ0_9ACTN</name>
<accession>A0A6G3WRZ0</accession>